<feature type="transmembrane region" description="Helical" evidence="6">
    <location>
        <begin position="7"/>
        <end position="34"/>
    </location>
</feature>
<dbReference type="PROSITE" id="PS50850">
    <property type="entry name" value="MFS"/>
    <property type="match status" value="1"/>
</dbReference>
<dbReference type="PANTHER" id="PTHR23523:SF2">
    <property type="entry name" value="2-NITROIMIDAZOLE TRANSPORTER"/>
    <property type="match status" value="1"/>
</dbReference>
<comment type="caution">
    <text evidence="8">The sequence shown here is derived from an EMBL/GenBank/DDBJ whole genome shotgun (WGS) entry which is preliminary data.</text>
</comment>
<evidence type="ECO:0000259" key="7">
    <source>
        <dbReference type="PROSITE" id="PS50850"/>
    </source>
</evidence>
<evidence type="ECO:0000256" key="3">
    <source>
        <dbReference type="ARBA" id="ARBA00022692"/>
    </source>
</evidence>
<dbReference type="PANTHER" id="PTHR23523">
    <property type="match status" value="1"/>
</dbReference>
<dbReference type="Pfam" id="PF07690">
    <property type="entry name" value="MFS_1"/>
    <property type="match status" value="1"/>
</dbReference>
<accession>A0A162LBM3</accession>
<dbReference type="InterPro" id="IPR020846">
    <property type="entry name" value="MFS_dom"/>
</dbReference>
<evidence type="ECO:0000256" key="6">
    <source>
        <dbReference type="SAM" id="Phobius"/>
    </source>
</evidence>
<feature type="transmembrane region" description="Helical" evidence="6">
    <location>
        <begin position="75"/>
        <end position="92"/>
    </location>
</feature>
<dbReference type="InterPro" id="IPR036259">
    <property type="entry name" value="MFS_trans_sf"/>
</dbReference>
<proteinExistence type="predicted"/>
<dbReference type="EMBL" id="LITQ01000009">
    <property type="protein sequence ID" value="OAA93902.1"/>
    <property type="molecule type" value="Genomic_DNA"/>
</dbReference>
<feature type="transmembrane region" description="Helical" evidence="6">
    <location>
        <begin position="40"/>
        <end position="63"/>
    </location>
</feature>
<reference evidence="9 11" key="2">
    <citation type="journal article" date="2016" name="Front. Microbiol.">
        <title>Industrial Acetogenic Biocatalysts: A Comparative Metabolic and Genomic Analysis.</title>
        <authorList>
            <person name="Bengelsdorf F."/>
            <person name="Poehlein A."/>
            <person name="Sonja S."/>
            <person name="Erz C."/>
            <person name="Hummel T."/>
            <person name="Hoffmeister S."/>
            <person name="Daniel R."/>
            <person name="Durre P."/>
        </authorList>
    </citation>
    <scope>NUCLEOTIDE SEQUENCE [LARGE SCALE GENOMIC DNA]</scope>
    <source>
        <strain evidence="9 11">PTA-10522</strain>
    </source>
</reference>
<evidence type="ECO:0000313" key="8">
    <source>
        <dbReference type="EMBL" id="OAA93902.1"/>
    </source>
</evidence>
<dbReference type="InterPro" id="IPR011701">
    <property type="entry name" value="MFS"/>
</dbReference>
<evidence type="ECO:0000256" key="2">
    <source>
        <dbReference type="ARBA" id="ARBA00022448"/>
    </source>
</evidence>
<evidence type="ECO:0000256" key="4">
    <source>
        <dbReference type="ARBA" id="ARBA00022989"/>
    </source>
</evidence>
<evidence type="ECO:0000313" key="11">
    <source>
        <dbReference type="Proteomes" id="UP000093694"/>
    </source>
</evidence>
<evidence type="ECO:0000256" key="5">
    <source>
        <dbReference type="ARBA" id="ARBA00023136"/>
    </source>
</evidence>
<dbReference type="CDD" id="cd17339">
    <property type="entry name" value="MFS_NIMT_CynX_like"/>
    <property type="match status" value="1"/>
</dbReference>
<keyword evidence="3 6" id="KW-0812">Transmembrane</keyword>
<dbReference type="Gene3D" id="1.20.1250.20">
    <property type="entry name" value="MFS general substrate transporter like domains"/>
    <property type="match status" value="1"/>
</dbReference>
<name>A0A162LBM3_9CLOT</name>
<feature type="transmembrane region" description="Helical" evidence="6">
    <location>
        <begin position="165"/>
        <end position="186"/>
    </location>
</feature>
<dbReference type="AlphaFoldDB" id="A0A162LBM3"/>
<feature type="transmembrane region" description="Helical" evidence="6">
    <location>
        <begin position="297"/>
        <end position="320"/>
    </location>
</feature>
<keyword evidence="11" id="KW-1185">Reference proteome</keyword>
<feature type="transmembrane region" description="Helical" evidence="6">
    <location>
        <begin position="362"/>
        <end position="380"/>
    </location>
</feature>
<comment type="subcellular location">
    <subcellularLocation>
        <location evidence="1">Cell membrane</location>
        <topology evidence="1">Multi-pass membrane protein</topology>
    </subcellularLocation>
</comment>
<dbReference type="InterPro" id="IPR052524">
    <property type="entry name" value="MFS_Cyanate_Porter"/>
</dbReference>
<keyword evidence="2" id="KW-0813">Transport</keyword>
<dbReference type="Proteomes" id="UP000093694">
    <property type="component" value="Unassembled WGS sequence"/>
</dbReference>
<feature type="transmembrane region" description="Helical" evidence="6">
    <location>
        <begin position="273"/>
        <end position="291"/>
    </location>
</feature>
<organism evidence="8 10">
    <name type="scientific">Clostridium coskatii</name>
    <dbReference type="NCBI Taxonomy" id="1705578"/>
    <lineage>
        <taxon>Bacteria</taxon>
        <taxon>Bacillati</taxon>
        <taxon>Bacillota</taxon>
        <taxon>Clostridia</taxon>
        <taxon>Eubacteriales</taxon>
        <taxon>Clostridiaceae</taxon>
        <taxon>Clostridium</taxon>
    </lineage>
</organism>
<evidence type="ECO:0000313" key="10">
    <source>
        <dbReference type="Proteomes" id="UP000077384"/>
    </source>
</evidence>
<sequence>MNGKNKTLLIIAIIFMAFNLRSPITGVGSLISIIKTQLNLSASSSGIITTIPLIAFAVVSPFVSKLSQKYGSGHLMFYALIFMAVGIGIRSFAGTAGLFIGTAIIGIGIAVGNVMIPSIIKSEFPLRIGMITGIFTTSMSIFAGISSGISVPLSEDVGLGWKDALAIWLVLVIVTMLIWLFQWNLQLKGKNQFANDSPKKNVYKSSIAWYVALYMGIQSLLYYCFVAWLPTILQAKGINVEIAGYYASAYQIVAIPASFVVPLLAVRRKNQKLVTGTISCIYAVSIFMFLIANSTMIIVVSVLLCGLCSGGCISLAMSFIGLRSSGAGEAAKLSGMAQSLGYTLAAIGPFIIGSVFDLFHSWNIPLTGLIIMVICLLIVGNKAGEDVTI</sequence>
<dbReference type="Proteomes" id="UP000077384">
    <property type="component" value="Unassembled WGS sequence"/>
</dbReference>
<dbReference type="GO" id="GO:0005886">
    <property type="term" value="C:plasma membrane"/>
    <property type="evidence" value="ECO:0007669"/>
    <property type="project" value="UniProtKB-SubCell"/>
</dbReference>
<feature type="domain" description="Major facilitator superfamily (MFS) profile" evidence="7">
    <location>
        <begin position="7"/>
        <end position="387"/>
    </location>
</feature>
<dbReference type="PATRIC" id="fig|1705578.3.peg.3887"/>
<feature type="transmembrane region" description="Helical" evidence="6">
    <location>
        <begin position="98"/>
        <end position="116"/>
    </location>
</feature>
<evidence type="ECO:0000313" key="9">
    <source>
        <dbReference type="EMBL" id="OBR95231.1"/>
    </source>
</evidence>
<evidence type="ECO:0000256" key="1">
    <source>
        <dbReference type="ARBA" id="ARBA00004651"/>
    </source>
</evidence>
<dbReference type="RefSeq" id="WP_063600579.1">
    <property type="nucleotide sequence ID" value="NZ_LITQ01000009.1"/>
</dbReference>
<keyword evidence="4 6" id="KW-1133">Transmembrane helix</keyword>
<feature type="transmembrane region" description="Helical" evidence="6">
    <location>
        <begin position="249"/>
        <end position="266"/>
    </location>
</feature>
<feature type="transmembrane region" description="Helical" evidence="6">
    <location>
        <begin position="207"/>
        <end position="229"/>
    </location>
</feature>
<reference evidence="8 10" key="1">
    <citation type="journal article" date="2015" name="Biotechnol. Bioeng.">
        <title>Genome sequence and phenotypic characterization of Caulobacter segnis.</title>
        <authorList>
            <person name="Patel S."/>
            <person name="Fletcher B."/>
            <person name="Scott D.C."/>
            <person name="Ely B."/>
        </authorList>
    </citation>
    <scope>NUCLEOTIDE SEQUENCE [LARGE SCALE GENOMIC DNA]</scope>
    <source>
        <strain evidence="8 10">PS02</strain>
    </source>
</reference>
<feature type="transmembrane region" description="Helical" evidence="6">
    <location>
        <begin position="128"/>
        <end position="153"/>
    </location>
</feature>
<keyword evidence="5 6" id="KW-0472">Membrane</keyword>
<dbReference type="SUPFAM" id="SSF103473">
    <property type="entry name" value="MFS general substrate transporter"/>
    <property type="match status" value="1"/>
</dbReference>
<dbReference type="GO" id="GO:0022857">
    <property type="term" value="F:transmembrane transporter activity"/>
    <property type="evidence" value="ECO:0007669"/>
    <property type="project" value="InterPro"/>
</dbReference>
<gene>
    <name evidence="8" type="primary">yycB</name>
    <name evidence="9" type="ORF">CLCOS_15550</name>
    <name evidence="8" type="ORF">WX73_03812</name>
</gene>
<dbReference type="EMBL" id="LROR01000038">
    <property type="protein sequence ID" value="OBR95231.1"/>
    <property type="molecule type" value="Genomic_DNA"/>
</dbReference>
<feature type="transmembrane region" description="Helical" evidence="6">
    <location>
        <begin position="340"/>
        <end position="356"/>
    </location>
</feature>
<protein>
    <submittedName>
        <fullName evidence="8 9">Transporter YycB</fullName>
    </submittedName>
</protein>